<dbReference type="GO" id="GO:0016020">
    <property type="term" value="C:membrane"/>
    <property type="evidence" value="ECO:0007669"/>
    <property type="project" value="UniProtKB-SubCell"/>
</dbReference>
<feature type="transmembrane region" description="Helical" evidence="7">
    <location>
        <begin position="477"/>
        <end position="495"/>
    </location>
</feature>
<name>A0A2N5RZE9_9BASI</name>
<keyword evidence="5 7" id="KW-0472">Membrane</keyword>
<dbReference type="STRING" id="200324.A0A2N5RZE9"/>
<comment type="caution">
    <text evidence="8">The sequence shown here is derived from an EMBL/GenBank/DDBJ whole genome shotgun (WGS) entry which is preliminary data.</text>
</comment>
<evidence type="ECO:0000313" key="8">
    <source>
        <dbReference type="EMBL" id="PLW06361.1"/>
    </source>
</evidence>
<dbReference type="Proteomes" id="UP000235388">
    <property type="component" value="Unassembled WGS sequence"/>
</dbReference>
<proteinExistence type="predicted"/>
<organism evidence="8 9">
    <name type="scientific">Puccinia coronata f. sp. avenae</name>
    <dbReference type="NCBI Taxonomy" id="200324"/>
    <lineage>
        <taxon>Eukaryota</taxon>
        <taxon>Fungi</taxon>
        <taxon>Dikarya</taxon>
        <taxon>Basidiomycota</taxon>
        <taxon>Pucciniomycotina</taxon>
        <taxon>Pucciniomycetes</taxon>
        <taxon>Pucciniales</taxon>
        <taxon>Pucciniaceae</taxon>
        <taxon>Puccinia</taxon>
    </lineage>
</organism>
<keyword evidence="4 7" id="KW-1133">Transmembrane helix</keyword>
<keyword evidence="9" id="KW-1185">Reference proteome</keyword>
<evidence type="ECO:0000313" key="9">
    <source>
        <dbReference type="Proteomes" id="UP000235388"/>
    </source>
</evidence>
<accession>A0A2N5RZE9</accession>
<gene>
    <name evidence="8" type="ORF">PCANC_26192</name>
</gene>
<keyword evidence="2" id="KW-0813">Transport</keyword>
<dbReference type="OrthoDB" id="10054429at2759"/>
<feature type="transmembrane region" description="Helical" evidence="7">
    <location>
        <begin position="140"/>
        <end position="162"/>
    </location>
</feature>
<dbReference type="GO" id="GO:0022857">
    <property type="term" value="F:transmembrane transporter activity"/>
    <property type="evidence" value="ECO:0007669"/>
    <property type="project" value="InterPro"/>
</dbReference>
<feature type="transmembrane region" description="Helical" evidence="7">
    <location>
        <begin position="297"/>
        <end position="315"/>
    </location>
</feature>
<feature type="transmembrane region" description="Helical" evidence="7">
    <location>
        <begin position="548"/>
        <end position="570"/>
    </location>
</feature>
<feature type="transmembrane region" description="Helical" evidence="7">
    <location>
        <begin position="375"/>
        <end position="397"/>
    </location>
</feature>
<dbReference type="Gene3D" id="1.20.1740.10">
    <property type="entry name" value="Amino acid/polyamine transporter I"/>
    <property type="match status" value="1"/>
</dbReference>
<keyword evidence="3 7" id="KW-0812">Transmembrane</keyword>
<evidence type="ECO:0000256" key="5">
    <source>
        <dbReference type="ARBA" id="ARBA00023136"/>
    </source>
</evidence>
<dbReference type="PANTHER" id="PTHR45649">
    <property type="entry name" value="AMINO-ACID PERMEASE BAT1"/>
    <property type="match status" value="1"/>
</dbReference>
<evidence type="ECO:0000256" key="4">
    <source>
        <dbReference type="ARBA" id="ARBA00022989"/>
    </source>
</evidence>
<feature type="transmembrane region" description="Helical" evidence="7">
    <location>
        <begin position="501"/>
        <end position="528"/>
    </location>
</feature>
<evidence type="ECO:0000256" key="6">
    <source>
        <dbReference type="SAM" id="MobiDB-lite"/>
    </source>
</evidence>
<comment type="subcellular location">
    <subcellularLocation>
        <location evidence="1">Membrane</location>
        <topology evidence="1">Multi-pass membrane protein</topology>
    </subcellularLocation>
</comment>
<feature type="transmembrane region" description="Helical" evidence="7">
    <location>
        <begin position="265"/>
        <end position="285"/>
    </location>
</feature>
<feature type="transmembrane region" description="Helical" evidence="7">
    <location>
        <begin position="427"/>
        <end position="447"/>
    </location>
</feature>
<reference evidence="8 9" key="1">
    <citation type="submission" date="2017-11" db="EMBL/GenBank/DDBJ databases">
        <title>De novo assembly and phasing of dikaryotic genomes from two isolates of Puccinia coronata f. sp. avenae, the causal agent of oat crown rust.</title>
        <authorList>
            <person name="Miller M.E."/>
            <person name="Zhang Y."/>
            <person name="Omidvar V."/>
            <person name="Sperschneider J."/>
            <person name="Schwessinger B."/>
            <person name="Raley C."/>
            <person name="Palmer J.M."/>
            <person name="Garnica D."/>
            <person name="Upadhyaya N."/>
            <person name="Rathjen J."/>
            <person name="Taylor J.M."/>
            <person name="Park R.F."/>
            <person name="Dodds P.N."/>
            <person name="Hirsch C.D."/>
            <person name="Kianian S.F."/>
            <person name="Figueroa M."/>
        </authorList>
    </citation>
    <scope>NUCLEOTIDE SEQUENCE [LARGE SCALE GENOMIC DNA]</scope>
    <source>
        <strain evidence="8">12NC29</strain>
    </source>
</reference>
<evidence type="ECO:0000256" key="7">
    <source>
        <dbReference type="SAM" id="Phobius"/>
    </source>
</evidence>
<dbReference type="PANTHER" id="PTHR45649:SF9">
    <property type="entry name" value="AMINO-ACID PERMEASE 2"/>
    <property type="match status" value="1"/>
</dbReference>
<feature type="region of interest" description="Disordered" evidence="6">
    <location>
        <begin position="70"/>
        <end position="122"/>
    </location>
</feature>
<evidence type="ECO:0000256" key="2">
    <source>
        <dbReference type="ARBA" id="ARBA00022448"/>
    </source>
</evidence>
<evidence type="ECO:0000256" key="3">
    <source>
        <dbReference type="ARBA" id="ARBA00022692"/>
    </source>
</evidence>
<feature type="transmembrane region" description="Helical" evidence="7">
    <location>
        <begin position="582"/>
        <end position="601"/>
    </location>
</feature>
<feature type="transmembrane region" description="Helical" evidence="7">
    <location>
        <begin position="221"/>
        <end position="245"/>
    </location>
</feature>
<feature type="transmembrane region" description="Helical" evidence="7">
    <location>
        <begin position="174"/>
        <end position="200"/>
    </location>
</feature>
<evidence type="ECO:0008006" key="10">
    <source>
        <dbReference type="Google" id="ProtNLM"/>
    </source>
</evidence>
<sequence length="615" mass="66172">MWMVTQTLLCLDSARIGPTANQSAEIFLIAQMCRFYRIGPTHSAHSSARFSSSTATLCCVLRLSLRPSSSTHLSPRHHSHPIMISTPPPLPSQDPKNMAADAPSLKLDGSANDDSLSTTEETDDAELAKLGYKSEFAREFGNFSTISFAFSIMGLCSSVTSTFNTPMLSGGPASVVWCWLIGSIMCFGFGTSIAELVSAYPTAGGLYSASAYLVPQRYRPFVGFSVGWLNILGQIAGVASTEFALSEMIWAAYTLIRDEDYSPTSGQTVGLYVGLLVLHGLLNCLATKALAGITKSFIFINLTGTMAMIIGLLVTTPDKHDGSYIFTKVVDQTGWGNNGLAFLLGLLSVQWTMTDYDATAHISEEVKRAAIAAPVAIFVAVAGTGLFGFVLNIVLVMCSGNIDANNLGGRSGMIVANILYKNLGPTWFAIVWCVICLNSFSVVLTALQANSRTVFSFSRDGGLPDKGLFSRLSPHKVPVYAIWAVIVVSVLMGLLKFASTVALNAIFSLCTIALDSSYAIPIAMKLIFMDHPEVRFKPGPFSLGRGTVLMWVVNLASLAWISFVVVILALPTTVPVTALNMNYASVITFIVLALSTTWFLTSARHWYIGPKSNLH</sequence>
<dbReference type="Pfam" id="PF13520">
    <property type="entry name" value="AA_permease_2"/>
    <property type="match status" value="1"/>
</dbReference>
<dbReference type="InterPro" id="IPR002293">
    <property type="entry name" value="AA/rel_permease1"/>
</dbReference>
<protein>
    <recommendedName>
        <fullName evidence="10">Amino acid permease/ SLC12A domain-containing protein</fullName>
    </recommendedName>
</protein>
<evidence type="ECO:0000256" key="1">
    <source>
        <dbReference type="ARBA" id="ARBA00004141"/>
    </source>
</evidence>
<dbReference type="AlphaFoldDB" id="A0A2N5RZE9"/>
<dbReference type="EMBL" id="PGCJ01001324">
    <property type="protein sequence ID" value="PLW06361.1"/>
    <property type="molecule type" value="Genomic_DNA"/>
</dbReference>